<reference evidence="2" key="1">
    <citation type="submission" date="2024-03" db="EMBL/GenBank/DDBJ databases">
        <title>WGS assembly of Saponaria officinalis var. Norfolk2.</title>
        <authorList>
            <person name="Jenkins J."/>
            <person name="Shu S."/>
            <person name="Grimwood J."/>
            <person name="Barry K."/>
            <person name="Goodstein D."/>
            <person name="Schmutz J."/>
            <person name="Leebens-Mack J."/>
            <person name="Osbourn A."/>
        </authorList>
    </citation>
    <scope>NUCLEOTIDE SEQUENCE [LARGE SCALE GENOMIC DNA]</scope>
    <source>
        <strain evidence="2">JIC</strain>
    </source>
</reference>
<evidence type="ECO:0000313" key="3">
    <source>
        <dbReference type="Proteomes" id="UP001443914"/>
    </source>
</evidence>
<proteinExistence type="predicted"/>
<name>A0AAW1J742_SAPOF</name>
<dbReference type="AlphaFoldDB" id="A0AAW1J742"/>
<comment type="caution">
    <text evidence="2">The sequence shown here is derived from an EMBL/GenBank/DDBJ whole genome shotgun (WGS) entry which is preliminary data.</text>
</comment>
<evidence type="ECO:0000313" key="2">
    <source>
        <dbReference type="EMBL" id="KAK9699128.1"/>
    </source>
</evidence>
<evidence type="ECO:0000256" key="1">
    <source>
        <dbReference type="SAM" id="Phobius"/>
    </source>
</evidence>
<feature type="transmembrane region" description="Helical" evidence="1">
    <location>
        <begin position="6"/>
        <end position="23"/>
    </location>
</feature>
<dbReference type="EMBL" id="JBDFQZ010000008">
    <property type="protein sequence ID" value="KAK9699128.1"/>
    <property type="molecule type" value="Genomic_DNA"/>
</dbReference>
<keyword evidence="1" id="KW-0812">Transmembrane</keyword>
<organism evidence="2 3">
    <name type="scientific">Saponaria officinalis</name>
    <name type="common">Common soapwort</name>
    <name type="synonym">Lychnis saponaria</name>
    <dbReference type="NCBI Taxonomy" id="3572"/>
    <lineage>
        <taxon>Eukaryota</taxon>
        <taxon>Viridiplantae</taxon>
        <taxon>Streptophyta</taxon>
        <taxon>Embryophyta</taxon>
        <taxon>Tracheophyta</taxon>
        <taxon>Spermatophyta</taxon>
        <taxon>Magnoliopsida</taxon>
        <taxon>eudicotyledons</taxon>
        <taxon>Gunneridae</taxon>
        <taxon>Pentapetalae</taxon>
        <taxon>Caryophyllales</taxon>
        <taxon>Caryophyllaceae</taxon>
        <taxon>Caryophylleae</taxon>
        <taxon>Saponaria</taxon>
    </lineage>
</organism>
<keyword evidence="1" id="KW-0472">Membrane</keyword>
<keyword evidence="1" id="KW-1133">Transmembrane helix</keyword>
<keyword evidence="3" id="KW-1185">Reference proteome</keyword>
<sequence>MEYINISYIATSIACIVIARWILNTLKWVWFEPEKLEKCLRKQGLQGNSYKFLFGDMKESSMLRNEALPKPMPFHNHYFPRINPFVHQLLNTYGLFPHFAFLCINSWIISPFVQVVRCRIRAL</sequence>
<evidence type="ECO:0008006" key="4">
    <source>
        <dbReference type="Google" id="ProtNLM"/>
    </source>
</evidence>
<protein>
    <recommendedName>
        <fullName evidence="4">Cytochrome P450</fullName>
    </recommendedName>
</protein>
<dbReference type="Proteomes" id="UP001443914">
    <property type="component" value="Unassembled WGS sequence"/>
</dbReference>
<accession>A0AAW1J742</accession>
<gene>
    <name evidence="2" type="ORF">RND81_08G154900</name>
</gene>